<dbReference type="AlphaFoldDB" id="A0A517SIR9"/>
<organism evidence="2 3">
    <name type="scientific">Caulifigura coniformis</name>
    <dbReference type="NCBI Taxonomy" id="2527983"/>
    <lineage>
        <taxon>Bacteria</taxon>
        <taxon>Pseudomonadati</taxon>
        <taxon>Planctomycetota</taxon>
        <taxon>Planctomycetia</taxon>
        <taxon>Planctomycetales</taxon>
        <taxon>Planctomycetaceae</taxon>
        <taxon>Caulifigura</taxon>
    </lineage>
</organism>
<keyword evidence="1" id="KW-1133">Transmembrane helix</keyword>
<dbReference type="RefSeq" id="WP_145032768.1">
    <property type="nucleotide sequence ID" value="NZ_CP036271.1"/>
</dbReference>
<sequence length="97" mass="10020">MTQRGAVFVGCRLIAVYLVVEAVITTASALFNLGYMYSTIGGGRAGMGGMPLGPVFQSMFLTGVVRAGVAVLLWAAAARISRVAAEPADGDDGWHGE</sequence>
<reference evidence="2 3" key="1">
    <citation type="submission" date="2019-02" db="EMBL/GenBank/DDBJ databases">
        <title>Deep-cultivation of Planctomycetes and their phenomic and genomic characterization uncovers novel biology.</title>
        <authorList>
            <person name="Wiegand S."/>
            <person name="Jogler M."/>
            <person name="Boedeker C."/>
            <person name="Pinto D."/>
            <person name="Vollmers J."/>
            <person name="Rivas-Marin E."/>
            <person name="Kohn T."/>
            <person name="Peeters S.H."/>
            <person name="Heuer A."/>
            <person name="Rast P."/>
            <person name="Oberbeckmann S."/>
            <person name="Bunk B."/>
            <person name="Jeske O."/>
            <person name="Meyerdierks A."/>
            <person name="Storesund J.E."/>
            <person name="Kallscheuer N."/>
            <person name="Luecker S."/>
            <person name="Lage O.M."/>
            <person name="Pohl T."/>
            <person name="Merkel B.J."/>
            <person name="Hornburger P."/>
            <person name="Mueller R.-W."/>
            <person name="Bruemmer F."/>
            <person name="Labrenz M."/>
            <person name="Spormann A.M."/>
            <person name="Op den Camp H."/>
            <person name="Overmann J."/>
            <person name="Amann R."/>
            <person name="Jetten M.S.M."/>
            <person name="Mascher T."/>
            <person name="Medema M.H."/>
            <person name="Devos D.P."/>
            <person name="Kaster A.-K."/>
            <person name="Ovreas L."/>
            <person name="Rohde M."/>
            <person name="Galperin M.Y."/>
            <person name="Jogler C."/>
        </authorList>
    </citation>
    <scope>NUCLEOTIDE SEQUENCE [LARGE SCALE GENOMIC DNA]</scope>
    <source>
        <strain evidence="2 3">Pan44</strain>
    </source>
</reference>
<keyword evidence="1" id="KW-0812">Transmembrane</keyword>
<dbReference type="InParanoid" id="A0A517SIR9"/>
<dbReference type="EMBL" id="CP036271">
    <property type="protein sequence ID" value="QDT56033.1"/>
    <property type="molecule type" value="Genomic_DNA"/>
</dbReference>
<gene>
    <name evidence="2" type="ORF">Pan44_40830</name>
</gene>
<evidence type="ECO:0000256" key="1">
    <source>
        <dbReference type="SAM" id="Phobius"/>
    </source>
</evidence>
<keyword evidence="1" id="KW-0472">Membrane</keyword>
<dbReference type="Proteomes" id="UP000315700">
    <property type="component" value="Chromosome"/>
</dbReference>
<proteinExistence type="predicted"/>
<accession>A0A517SIR9</accession>
<feature type="transmembrane region" description="Helical" evidence="1">
    <location>
        <begin position="12"/>
        <end position="35"/>
    </location>
</feature>
<protein>
    <submittedName>
        <fullName evidence="2">Uncharacterized protein</fullName>
    </submittedName>
</protein>
<dbReference type="KEGG" id="ccos:Pan44_40830"/>
<evidence type="ECO:0000313" key="2">
    <source>
        <dbReference type="EMBL" id="QDT56033.1"/>
    </source>
</evidence>
<feature type="transmembrane region" description="Helical" evidence="1">
    <location>
        <begin position="55"/>
        <end position="77"/>
    </location>
</feature>
<keyword evidence="3" id="KW-1185">Reference proteome</keyword>
<name>A0A517SIR9_9PLAN</name>
<evidence type="ECO:0000313" key="3">
    <source>
        <dbReference type="Proteomes" id="UP000315700"/>
    </source>
</evidence>